<evidence type="ECO:0000313" key="1">
    <source>
        <dbReference type="EMBL" id="MDK9361813.1"/>
    </source>
</evidence>
<dbReference type="NCBIfam" id="NF033419">
    <property type="entry name" value="T6SS_TagK_dom"/>
    <property type="match status" value="1"/>
</dbReference>
<keyword evidence="2" id="KW-1185">Reference proteome</keyword>
<proteinExistence type="predicted"/>
<dbReference type="EMBL" id="JASSOM010000002">
    <property type="protein sequence ID" value="MDK9361813.1"/>
    <property type="molecule type" value="Genomic_DNA"/>
</dbReference>
<name>A0AAP4D527_9ENTR</name>
<dbReference type="AlphaFoldDB" id="A0AAP4D527"/>
<dbReference type="RefSeq" id="WP_285150452.1">
    <property type="nucleotide sequence ID" value="NZ_JASSOM010000002.1"/>
</dbReference>
<accession>A0AAP4D527</accession>
<gene>
    <name evidence="1" type="ORF">QQF32_01050</name>
</gene>
<comment type="caution">
    <text evidence="1">The sequence shown here is derived from an EMBL/GenBank/DDBJ whole genome shotgun (WGS) entry which is preliminary data.</text>
</comment>
<dbReference type="InterPro" id="IPR047914">
    <property type="entry name" value="TagK-like_C"/>
</dbReference>
<dbReference type="Proteomes" id="UP001223214">
    <property type="component" value="Unassembled WGS sequence"/>
</dbReference>
<evidence type="ECO:0000313" key="2">
    <source>
        <dbReference type="Proteomes" id="UP001223214"/>
    </source>
</evidence>
<organism evidence="1 2">
    <name type="scientific">Lelliottia wanjuensis</name>
    <dbReference type="NCBI Taxonomy" id="3050585"/>
    <lineage>
        <taxon>Bacteria</taxon>
        <taxon>Pseudomonadati</taxon>
        <taxon>Pseudomonadota</taxon>
        <taxon>Gammaproteobacteria</taxon>
        <taxon>Enterobacterales</taxon>
        <taxon>Enterobacteriaceae</taxon>
        <taxon>Lelliottia</taxon>
    </lineage>
</organism>
<protein>
    <submittedName>
        <fullName evidence="1">TagK domain-containing protein</fullName>
    </submittedName>
</protein>
<reference evidence="1 2" key="1">
    <citation type="submission" date="2023-06" db="EMBL/GenBank/DDBJ databases">
        <title>Identification and characterization of antibiotic-resistant Gram-negative bacteria.</title>
        <authorList>
            <person name="Cho G.-S."/>
            <person name="Lee J."/>
            <person name="Tai E."/>
            <person name="Jeong S."/>
            <person name="Kim I."/>
            <person name="Kim B.-E."/>
            <person name="Jeong M.-I."/>
            <person name="Oh K.-K."/>
            <person name="Franz C.M.A.P."/>
        </authorList>
    </citation>
    <scope>NUCLEOTIDE SEQUENCE [LARGE SCALE GENOMIC DNA]</scope>
    <source>
        <strain evidence="1 2">V106_12</strain>
    </source>
</reference>
<sequence length="228" mass="25928">MADSHSVMFHAKDSTVEIESGLLTMPCYVNGKALHYGERCAADVGSLIQVARYTLVVENETSDEDLVQTLGFSADIGKGAPLPELEEILHNSLLHVPSQQEGEQNDVLKALEKEFRQALIWGLQTPQSSQPVSVRERRFAERMFDFEKIQAQVKSATVTQCIFESPSLIQKVFEEHNIRDDDTWFQDETVRCDVLRILAPEEVQYDIKKRIPDLLVQEIYQADLDSLF</sequence>